<reference evidence="7 8" key="1">
    <citation type="submission" date="2017-06" db="EMBL/GenBank/DDBJ databases">
        <authorList>
            <person name="Kim H.J."/>
            <person name="Triplett B.A."/>
        </authorList>
    </citation>
    <scope>NUCLEOTIDE SEQUENCE [LARGE SCALE GENOMIC DNA]</scope>
    <source>
        <strain evidence="7 8">DSM 45207</strain>
    </source>
</reference>
<protein>
    <submittedName>
        <fullName evidence="7">NADH dehydrogenase</fullName>
    </submittedName>
</protein>
<dbReference type="AlphaFoldDB" id="A0A238VE79"/>
<evidence type="ECO:0000259" key="6">
    <source>
        <dbReference type="Pfam" id="PF07992"/>
    </source>
</evidence>
<dbReference type="Gene3D" id="3.50.50.100">
    <property type="match status" value="1"/>
</dbReference>
<dbReference type="Proteomes" id="UP000198348">
    <property type="component" value="Unassembled WGS sequence"/>
</dbReference>
<dbReference type="InterPro" id="IPR023753">
    <property type="entry name" value="FAD/NAD-binding_dom"/>
</dbReference>
<evidence type="ECO:0000313" key="8">
    <source>
        <dbReference type="Proteomes" id="UP000198348"/>
    </source>
</evidence>
<keyword evidence="3" id="KW-0274">FAD</keyword>
<evidence type="ECO:0000256" key="4">
    <source>
        <dbReference type="ARBA" id="ARBA00023002"/>
    </source>
</evidence>
<keyword evidence="8" id="KW-1185">Reference proteome</keyword>
<dbReference type="InterPro" id="IPR045024">
    <property type="entry name" value="NDH-2"/>
</dbReference>
<evidence type="ECO:0000256" key="5">
    <source>
        <dbReference type="ARBA" id="ARBA00023027"/>
    </source>
</evidence>
<sequence>MSQCAKCNDEFMSARKSEPTRILILGGGYVGLYTALGLQRKLRANEASVTIVDPQPHMTYQPFLPEAAAGAIEPRHVVVPLRRSLKRCHVLTARVNSIEHESKSVTVEAADGHIQELSYDVLVIALGSVARLLPVPGLAEQGIAFKTIGEAIYLRNHVLSRMDQASSTLDPQLRKRLLTFTVIGGGFAGIEALAELEDMSKFACRYYSNISPDDIRWVLVEGAGRILPEVRESLGAYTVEQLEKRGIEVYLSTLVKSMEEGHLVLDDGTEFDSDTIIWTAGVKANPVIASSDLPLHKSGRVQATAALQVAGRPGVWAAGDCAAVPDLSKTAEDPTAICPPNAQHAVRQAHHLTKNILRTLRGNQPKDYSHSNAGSVASLGLHKGVADVYNIKAKGFKAWSMHRIYHVSRMPTFNKKARITVDWLLGGLFRREVVSMGQINDPKADFARVSQQS</sequence>
<dbReference type="PANTHER" id="PTHR43706">
    <property type="entry name" value="NADH DEHYDROGENASE"/>
    <property type="match status" value="1"/>
</dbReference>
<feature type="domain" description="FAD/NAD(P)-binding" evidence="6">
    <location>
        <begin position="21"/>
        <end position="332"/>
    </location>
</feature>
<keyword evidence="5" id="KW-0520">NAD</keyword>
<dbReference type="InterPro" id="IPR036188">
    <property type="entry name" value="FAD/NAD-bd_sf"/>
</dbReference>
<evidence type="ECO:0000256" key="3">
    <source>
        <dbReference type="ARBA" id="ARBA00022827"/>
    </source>
</evidence>
<evidence type="ECO:0000256" key="2">
    <source>
        <dbReference type="ARBA" id="ARBA00022630"/>
    </source>
</evidence>
<dbReference type="Pfam" id="PF07992">
    <property type="entry name" value="Pyr_redox_2"/>
    <property type="match status" value="1"/>
</dbReference>
<dbReference type="EMBL" id="FZNW01000002">
    <property type="protein sequence ID" value="SNR32474.1"/>
    <property type="molecule type" value="Genomic_DNA"/>
</dbReference>
<accession>A0A238VE79</accession>
<dbReference type="SUPFAM" id="SSF51905">
    <property type="entry name" value="FAD/NAD(P)-binding domain"/>
    <property type="match status" value="1"/>
</dbReference>
<keyword evidence="2" id="KW-0285">Flavoprotein</keyword>
<organism evidence="7 8">
    <name type="scientific">Haloechinothrix alba</name>
    <dbReference type="NCBI Taxonomy" id="664784"/>
    <lineage>
        <taxon>Bacteria</taxon>
        <taxon>Bacillati</taxon>
        <taxon>Actinomycetota</taxon>
        <taxon>Actinomycetes</taxon>
        <taxon>Pseudonocardiales</taxon>
        <taxon>Pseudonocardiaceae</taxon>
        <taxon>Haloechinothrix</taxon>
    </lineage>
</organism>
<evidence type="ECO:0000256" key="1">
    <source>
        <dbReference type="ARBA" id="ARBA00005272"/>
    </source>
</evidence>
<dbReference type="PANTHER" id="PTHR43706:SF45">
    <property type="entry name" value="NADH DEHYDROGENASE-LIKE PROTEIN RV1812C"/>
    <property type="match status" value="1"/>
</dbReference>
<keyword evidence="4" id="KW-0560">Oxidoreductase</keyword>
<gene>
    <name evidence="7" type="ORF">SAMN06265360_102120</name>
</gene>
<proteinExistence type="inferred from homology"/>
<dbReference type="GO" id="GO:0003954">
    <property type="term" value="F:NADH dehydrogenase activity"/>
    <property type="evidence" value="ECO:0007669"/>
    <property type="project" value="InterPro"/>
</dbReference>
<name>A0A238VE79_9PSEU</name>
<dbReference type="PRINTS" id="PR00368">
    <property type="entry name" value="FADPNR"/>
</dbReference>
<comment type="similarity">
    <text evidence="1">Belongs to the NADH dehydrogenase family.</text>
</comment>
<evidence type="ECO:0000313" key="7">
    <source>
        <dbReference type="EMBL" id="SNR32474.1"/>
    </source>
</evidence>